<feature type="transmembrane region" description="Helical" evidence="9">
    <location>
        <begin position="12"/>
        <end position="36"/>
    </location>
</feature>
<dbReference type="SUPFAM" id="SSF55874">
    <property type="entry name" value="ATPase domain of HSP90 chaperone/DNA topoisomerase II/histidine kinase"/>
    <property type="match status" value="1"/>
</dbReference>
<feature type="domain" description="Response regulatory" evidence="11">
    <location>
        <begin position="457"/>
        <end position="572"/>
    </location>
</feature>
<dbReference type="SMART" id="SM00388">
    <property type="entry name" value="HisKA"/>
    <property type="match status" value="1"/>
</dbReference>
<dbReference type="Pfam" id="PF00512">
    <property type="entry name" value="HisKA"/>
    <property type="match status" value="1"/>
</dbReference>
<dbReference type="Gene3D" id="3.40.50.2300">
    <property type="match status" value="1"/>
</dbReference>
<evidence type="ECO:0000256" key="1">
    <source>
        <dbReference type="ARBA" id="ARBA00000085"/>
    </source>
</evidence>
<dbReference type="CDD" id="cd00082">
    <property type="entry name" value="HisKA"/>
    <property type="match status" value="1"/>
</dbReference>
<comment type="subcellular location">
    <subcellularLocation>
        <location evidence="2">Membrane</location>
        <topology evidence="2">Multi-pass membrane protein</topology>
    </subcellularLocation>
</comment>
<evidence type="ECO:0000256" key="4">
    <source>
        <dbReference type="ARBA" id="ARBA00022553"/>
    </source>
</evidence>
<dbReference type="InterPro" id="IPR003661">
    <property type="entry name" value="HisK_dim/P_dom"/>
</dbReference>
<dbReference type="SMART" id="SM00387">
    <property type="entry name" value="HATPase_c"/>
    <property type="match status" value="1"/>
</dbReference>
<keyword evidence="7 9" id="KW-0472">Membrane</keyword>
<comment type="catalytic activity">
    <reaction evidence="1">
        <text>ATP + protein L-histidine = ADP + protein N-phospho-L-histidine.</text>
        <dbReference type="EC" id="2.7.13.3"/>
    </reaction>
</comment>
<feature type="domain" description="Histidine kinase" evidence="10">
    <location>
        <begin position="234"/>
        <end position="442"/>
    </location>
</feature>
<dbReference type="SUPFAM" id="SSF47384">
    <property type="entry name" value="Homodimeric domain of signal transducing histidine kinase"/>
    <property type="match status" value="1"/>
</dbReference>
<dbReference type="EMBL" id="JBJDOT010000019">
    <property type="protein sequence ID" value="MFK3864956.1"/>
    <property type="molecule type" value="Genomic_DNA"/>
</dbReference>
<dbReference type="PROSITE" id="PS50109">
    <property type="entry name" value="HIS_KIN"/>
    <property type="match status" value="1"/>
</dbReference>
<dbReference type="EC" id="2.7.13.3" evidence="3"/>
<evidence type="ECO:0000256" key="6">
    <source>
        <dbReference type="ARBA" id="ARBA00022989"/>
    </source>
</evidence>
<dbReference type="PANTHER" id="PTHR43719:SF28">
    <property type="entry name" value="PEROXIDE STRESS-ACTIVATED HISTIDINE KINASE MAK1-RELATED"/>
    <property type="match status" value="1"/>
</dbReference>
<evidence type="ECO:0000256" key="5">
    <source>
        <dbReference type="ARBA" id="ARBA00022692"/>
    </source>
</evidence>
<dbReference type="InterPro" id="IPR036890">
    <property type="entry name" value="HATPase_C_sf"/>
</dbReference>
<gene>
    <name evidence="12" type="ORF">ACI2JU_13930</name>
</gene>
<dbReference type="InterPro" id="IPR005467">
    <property type="entry name" value="His_kinase_dom"/>
</dbReference>
<keyword evidence="6 9" id="KW-1133">Transmembrane helix</keyword>
<evidence type="ECO:0000256" key="3">
    <source>
        <dbReference type="ARBA" id="ARBA00012438"/>
    </source>
</evidence>
<comment type="caution">
    <text evidence="12">The sequence shown here is derived from an EMBL/GenBank/DDBJ whole genome shotgun (WGS) entry which is preliminary data.</text>
</comment>
<keyword evidence="5 9" id="KW-0812">Transmembrane</keyword>
<dbReference type="SUPFAM" id="SSF52172">
    <property type="entry name" value="CheY-like"/>
    <property type="match status" value="1"/>
</dbReference>
<dbReference type="Pfam" id="PF13675">
    <property type="entry name" value="PilJ"/>
    <property type="match status" value="1"/>
</dbReference>
<evidence type="ECO:0000259" key="10">
    <source>
        <dbReference type="PROSITE" id="PS50109"/>
    </source>
</evidence>
<dbReference type="Proteomes" id="UP001620262">
    <property type="component" value="Unassembled WGS sequence"/>
</dbReference>
<reference evidence="12 13" key="1">
    <citation type="submission" date="2024-11" db="EMBL/GenBank/DDBJ databases">
        <title>The Natural Products Discovery Center: Release of the First 8490 Sequenced Strains for Exploring Actinobacteria Biosynthetic Diversity.</title>
        <authorList>
            <person name="Kalkreuter E."/>
            <person name="Kautsar S.A."/>
            <person name="Yang D."/>
            <person name="Bader C.D."/>
            <person name="Teijaro C.N."/>
            <person name="Fluegel L."/>
            <person name="Davis C.M."/>
            <person name="Simpson J.R."/>
            <person name="Lauterbach L."/>
            <person name="Steele A.D."/>
            <person name="Gui C."/>
            <person name="Meng S."/>
            <person name="Li G."/>
            <person name="Viehrig K."/>
            <person name="Ye F."/>
            <person name="Su P."/>
            <person name="Kiefer A.F."/>
            <person name="Nichols A."/>
            <person name="Cepeda A.J."/>
            <person name="Yan W."/>
            <person name="Fan B."/>
            <person name="Jiang Y."/>
            <person name="Adhikari A."/>
            <person name="Zheng C.-J."/>
            <person name="Schuster L."/>
            <person name="Cowan T.M."/>
            <person name="Smanski M.J."/>
            <person name="Chevrette M.G."/>
            <person name="De Carvalho L.P.S."/>
            <person name="Shen B."/>
        </authorList>
    </citation>
    <scope>NUCLEOTIDE SEQUENCE [LARGE SCALE GENOMIC DNA]</scope>
    <source>
        <strain evidence="12 13">NPDC078403</strain>
    </source>
</reference>
<evidence type="ECO:0000256" key="8">
    <source>
        <dbReference type="PROSITE-ProRule" id="PRU00169"/>
    </source>
</evidence>
<organism evidence="12 13">
    <name type="scientific">Pseudoalteromonas rhizosphaerae</name>
    <dbReference type="NCBI Taxonomy" id="2518973"/>
    <lineage>
        <taxon>Bacteria</taxon>
        <taxon>Pseudomonadati</taxon>
        <taxon>Pseudomonadota</taxon>
        <taxon>Gammaproteobacteria</taxon>
        <taxon>Alteromonadales</taxon>
        <taxon>Pseudoalteromonadaceae</taxon>
        <taxon>Pseudoalteromonas</taxon>
    </lineage>
</organism>
<dbReference type="InterPro" id="IPR050956">
    <property type="entry name" value="2C_system_His_kinase"/>
</dbReference>
<evidence type="ECO:0000313" key="13">
    <source>
        <dbReference type="Proteomes" id="UP001620262"/>
    </source>
</evidence>
<proteinExistence type="predicted"/>
<dbReference type="RefSeq" id="WP_404675730.1">
    <property type="nucleotide sequence ID" value="NZ_JBJDOT010000019.1"/>
</dbReference>
<name>A0ABW8KYT8_9GAMM</name>
<keyword evidence="13" id="KW-1185">Reference proteome</keyword>
<evidence type="ECO:0000256" key="7">
    <source>
        <dbReference type="ARBA" id="ARBA00023136"/>
    </source>
</evidence>
<dbReference type="InterPro" id="IPR003594">
    <property type="entry name" value="HATPase_dom"/>
</dbReference>
<dbReference type="Pfam" id="PF02518">
    <property type="entry name" value="HATPase_c"/>
    <property type="match status" value="1"/>
</dbReference>
<protein>
    <recommendedName>
        <fullName evidence="3">histidine kinase</fullName>
        <ecNumber evidence="3">2.7.13.3</ecNumber>
    </recommendedName>
</protein>
<accession>A0ABW8KYT8</accession>
<dbReference type="InterPro" id="IPR029095">
    <property type="entry name" value="NarX-like_N"/>
</dbReference>
<feature type="modified residue" description="4-aspartylphosphate" evidence="8">
    <location>
        <position position="506"/>
    </location>
</feature>
<dbReference type="Pfam" id="PF00072">
    <property type="entry name" value="Response_reg"/>
    <property type="match status" value="1"/>
</dbReference>
<keyword evidence="4 8" id="KW-0597">Phosphoprotein</keyword>
<dbReference type="CDD" id="cd17546">
    <property type="entry name" value="REC_hyHK_CKI1_RcsC-like"/>
    <property type="match status" value="1"/>
</dbReference>
<dbReference type="SMART" id="SM00448">
    <property type="entry name" value="REC"/>
    <property type="match status" value="1"/>
</dbReference>
<dbReference type="Gene3D" id="3.30.565.10">
    <property type="entry name" value="Histidine kinase-like ATPase, C-terminal domain"/>
    <property type="match status" value="1"/>
</dbReference>
<evidence type="ECO:0000259" key="11">
    <source>
        <dbReference type="PROSITE" id="PS50110"/>
    </source>
</evidence>
<evidence type="ECO:0000256" key="2">
    <source>
        <dbReference type="ARBA" id="ARBA00004141"/>
    </source>
</evidence>
<evidence type="ECO:0000313" key="12">
    <source>
        <dbReference type="EMBL" id="MFK3864956.1"/>
    </source>
</evidence>
<dbReference type="PANTHER" id="PTHR43719">
    <property type="entry name" value="TWO-COMPONENT HISTIDINE KINASE"/>
    <property type="match status" value="1"/>
</dbReference>
<evidence type="ECO:0000256" key="9">
    <source>
        <dbReference type="SAM" id="Phobius"/>
    </source>
</evidence>
<dbReference type="InterPro" id="IPR001789">
    <property type="entry name" value="Sig_transdc_resp-reg_receiver"/>
</dbReference>
<dbReference type="InterPro" id="IPR036097">
    <property type="entry name" value="HisK_dim/P_sf"/>
</dbReference>
<sequence>MIQIIANIRSRYRWALLAIAILSSASALLIQFMFFVQKDDAHIINVAGKQRMLSQKIAWHSNALVTEIGSNIKLHRDVLAKASAEFRAGHEFLVQQHSNGDYLYLDDELVAYYFSSPINLAQTSLAYLAKVQLLLNDPSASKVEKRFTIAEVERLLKDLDGAVTLFEQQAKFKTRVLSNLELAFWLLTLVLLFIELKFIFQPMELQITAAINKYQQQKLRAEQISTYKERFIARASHEFRTPLQGLVDSIEQLQLSESQQALQKQAKYCASRIVSMLDELYELQQFNTGQWQLKFIKRNLITTLESAITPFQFACDNKQLKFEVKLSPELDRYTEFDHLRLQQIITELLSNAIKFTSTGQVSISVSYQDGHIKIVVADSGVGFAQCYPYLNHHSIEQGNDFQGLQTGLARVQHIVSAMQGGIEFKDVIPHGAQVKIRLPLSKAALLTNQGNLPAQLHCLIVEDNLLNATILSRILTELNYTVEVAENGLIATQKITESEFNVIFMDLNMPVMDGFQAIDIIRQELNSTVPIIVITANTAPSDLERTYELGSNVHVYKPFSVADIKKALMNVFNEG</sequence>
<dbReference type="PROSITE" id="PS50110">
    <property type="entry name" value="RESPONSE_REGULATORY"/>
    <property type="match status" value="1"/>
</dbReference>
<dbReference type="Gene3D" id="1.10.287.130">
    <property type="match status" value="1"/>
</dbReference>
<dbReference type="InterPro" id="IPR011006">
    <property type="entry name" value="CheY-like_superfamily"/>
</dbReference>